<name>A0A8C0UJ03_CYACU</name>
<dbReference type="InterPro" id="IPR034907">
    <property type="entry name" value="NDK-like_dom"/>
</dbReference>
<dbReference type="PANTHER" id="PTHR46161">
    <property type="entry name" value="NUCLEOSIDE DIPHOSPHATE KINASE"/>
    <property type="match status" value="1"/>
</dbReference>
<organism evidence="8 9">
    <name type="scientific">Cyanistes caeruleus</name>
    <name type="common">Eurasian blue tit</name>
    <name type="synonym">Parus caeruleus</name>
    <dbReference type="NCBI Taxonomy" id="156563"/>
    <lineage>
        <taxon>Eukaryota</taxon>
        <taxon>Metazoa</taxon>
        <taxon>Chordata</taxon>
        <taxon>Craniata</taxon>
        <taxon>Vertebrata</taxon>
        <taxon>Euteleostomi</taxon>
        <taxon>Archelosauria</taxon>
        <taxon>Archosauria</taxon>
        <taxon>Dinosauria</taxon>
        <taxon>Saurischia</taxon>
        <taxon>Theropoda</taxon>
        <taxon>Coelurosauria</taxon>
        <taxon>Aves</taxon>
        <taxon>Neognathae</taxon>
        <taxon>Neoaves</taxon>
        <taxon>Telluraves</taxon>
        <taxon>Australaves</taxon>
        <taxon>Passeriformes</taxon>
        <taxon>Paridae</taxon>
        <taxon>Cyanistes</taxon>
    </lineage>
</organism>
<feature type="domain" description="Nucleoside diphosphate kinase-like" evidence="7">
    <location>
        <begin position="1"/>
        <end position="101"/>
    </location>
</feature>
<keyword evidence="2" id="KW-0808">Transferase</keyword>
<evidence type="ECO:0000256" key="4">
    <source>
        <dbReference type="ARBA" id="ARBA00022777"/>
    </source>
</evidence>
<evidence type="ECO:0000256" key="2">
    <source>
        <dbReference type="ARBA" id="ARBA00022679"/>
    </source>
</evidence>
<dbReference type="SMART" id="SM00562">
    <property type="entry name" value="NDK"/>
    <property type="match status" value="1"/>
</dbReference>
<evidence type="ECO:0000313" key="9">
    <source>
        <dbReference type="Proteomes" id="UP000694410"/>
    </source>
</evidence>
<sequence length="107" mass="11524">MLLCRMGKLRNHSCQTSHYQSLSVTLIMSGPILAMELLGDDAVSKWRAMVGPANPTATESDTLDSISESFGHIGLRDAAHGPDSVASAAKNETFKTRPLCSALCFER</sequence>
<dbReference type="PANTHER" id="PTHR46161:SF3">
    <property type="entry name" value="NUCLEOSIDE DIPHOSPHATE KINASE DDB_G0292928-RELATED"/>
    <property type="match status" value="1"/>
</dbReference>
<dbReference type="Gene3D" id="3.30.70.141">
    <property type="entry name" value="Nucleoside diphosphate kinase-like domain"/>
    <property type="match status" value="1"/>
</dbReference>
<comment type="caution">
    <text evidence="6">Lacks conserved residue(s) required for the propagation of feature annotation.</text>
</comment>
<dbReference type="PROSITE" id="PS51374">
    <property type="entry name" value="NDPK_LIKE"/>
    <property type="match status" value="1"/>
</dbReference>
<dbReference type="Pfam" id="PF00334">
    <property type="entry name" value="NDK"/>
    <property type="match status" value="1"/>
</dbReference>
<dbReference type="Proteomes" id="UP000694410">
    <property type="component" value="Unplaced"/>
</dbReference>
<evidence type="ECO:0000259" key="7">
    <source>
        <dbReference type="SMART" id="SM00562"/>
    </source>
</evidence>
<evidence type="ECO:0000256" key="5">
    <source>
        <dbReference type="ARBA" id="ARBA00022840"/>
    </source>
</evidence>
<dbReference type="Ensembl" id="ENSCCET00000012759.1">
    <property type="protein sequence ID" value="ENSCCEP00000007992.1"/>
    <property type="gene ID" value="ENSCCEG00000008329.1"/>
</dbReference>
<proteinExistence type="inferred from homology"/>
<dbReference type="SUPFAM" id="SSF54919">
    <property type="entry name" value="Nucleoside diphosphate kinase, NDK"/>
    <property type="match status" value="1"/>
</dbReference>
<keyword evidence="9" id="KW-1185">Reference proteome</keyword>
<dbReference type="AlphaFoldDB" id="A0A8C0UJ03"/>
<protein>
    <recommendedName>
        <fullName evidence="7">Nucleoside diphosphate kinase-like domain-containing protein</fullName>
    </recommendedName>
</protein>
<accession>A0A8C0UJ03</accession>
<keyword evidence="4" id="KW-0418">Kinase</keyword>
<comment type="similarity">
    <text evidence="1 6">Belongs to the NDK family.</text>
</comment>
<dbReference type="GO" id="GO:0016301">
    <property type="term" value="F:kinase activity"/>
    <property type="evidence" value="ECO:0007669"/>
    <property type="project" value="UniProtKB-KW"/>
</dbReference>
<keyword evidence="5" id="KW-0067">ATP-binding</keyword>
<reference evidence="8" key="2">
    <citation type="submission" date="2025-09" db="UniProtKB">
        <authorList>
            <consortium name="Ensembl"/>
        </authorList>
    </citation>
    <scope>IDENTIFICATION</scope>
</reference>
<evidence type="ECO:0000313" key="8">
    <source>
        <dbReference type="Ensembl" id="ENSCCEP00000007992.1"/>
    </source>
</evidence>
<reference evidence="8" key="1">
    <citation type="submission" date="2025-08" db="UniProtKB">
        <authorList>
            <consortium name="Ensembl"/>
        </authorList>
    </citation>
    <scope>IDENTIFICATION</scope>
</reference>
<evidence type="ECO:0000256" key="3">
    <source>
        <dbReference type="ARBA" id="ARBA00022741"/>
    </source>
</evidence>
<evidence type="ECO:0000256" key="6">
    <source>
        <dbReference type="PROSITE-ProRule" id="PRU00706"/>
    </source>
</evidence>
<dbReference type="GO" id="GO:0005524">
    <property type="term" value="F:ATP binding"/>
    <property type="evidence" value="ECO:0007669"/>
    <property type="project" value="UniProtKB-KW"/>
</dbReference>
<keyword evidence="3" id="KW-0547">Nucleotide-binding</keyword>
<dbReference type="InterPro" id="IPR036850">
    <property type="entry name" value="NDK-like_dom_sf"/>
</dbReference>
<evidence type="ECO:0000256" key="1">
    <source>
        <dbReference type="ARBA" id="ARBA00008142"/>
    </source>
</evidence>